<dbReference type="Pfam" id="PF03692">
    <property type="entry name" value="CxxCxxCC"/>
    <property type="match status" value="1"/>
</dbReference>
<dbReference type="EMBL" id="VANU01000002">
    <property type="protein sequence ID" value="TLP39301.1"/>
    <property type="molecule type" value="Genomic_DNA"/>
</dbReference>
<accession>A0A5R8Y2Y3</accession>
<evidence type="ECO:0000313" key="2">
    <source>
        <dbReference type="Proteomes" id="UP000308901"/>
    </source>
</evidence>
<keyword evidence="2" id="KW-1185">Reference proteome</keyword>
<gene>
    <name evidence="1" type="ORF">FDK22_05370</name>
</gene>
<evidence type="ECO:0000313" key="1">
    <source>
        <dbReference type="EMBL" id="TLP39301.1"/>
    </source>
</evidence>
<protein>
    <submittedName>
        <fullName evidence="1">YkgJ family cysteine cluster protein</fullName>
    </submittedName>
</protein>
<dbReference type="RefSeq" id="WP_138151884.1">
    <property type="nucleotide sequence ID" value="NZ_VANU01000002.1"/>
</dbReference>
<sequence>MKTFENTLDKTFHFSSCDICDAACCKGSNGTIYSQLLIEDFKEIFERFPIVFMIGDLNYLKPVVLLTNGCDKCRYLLNERCSIYEKRPSICKVYPLSPHLTNIPFIDLSCPAVGEKGEIIIDNGSIKKPFQHKVFKDYQNKYIDMHFHFEKFNKAENLKFLIEIRGNKFYKFKEDFEDEYLKLHLSSLKNLDKYFKI</sequence>
<proteinExistence type="predicted"/>
<reference evidence="1 2" key="1">
    <citation type="submission" date="2019-05" db="EMBL/GenBank/DDBJ databases">
        <title>Arcobacter sp. nov., isolated from sea sediment.</title>
        <authorList>
            <person name="Kim W."/>
        </authorList>
    </citation>
    <scope>NUCLEOTIDE SEQUENCE [LARGE SCALE GENOMIC DNA]</scope>
    <source>
        <strain evidence="1 2">CAU 1517</strain>
    </source>
</reference>
<name>A0A5R8Y2Y3_9BACT</name>
<dbReference type="InterPro" id="IPR005358">
    <property type="entry name" value="Puta_zinc/iron-chelating_dom"/>
</dbReference>
<dbReference type="Proteomes" id="UP000308901">
    <property type="component" value="Unassembled WGS sequence"/>
</dbReference>
<organism evidence="1 2">
    <name type="scientific">Arcobacter arenosus</name>
    <dbReference type="NCBI Taxonomy" id="2576037"/>
    <lineage>
        <taxon>Bacteria</taxon>
        <taxon>Pseudomonadati</taxon>
        <taxon>Campylobacterota</taxon>
        <taxon>Epsilonproteobacteria</taxon>
        <taxon>Campylobacterales</taxon>
        <taxon>Arcobacteraceae</taxon>
        <taxon>Arcobacter</taxon>
    </lineage>
</organism>
<dbReference type="OrthoDB" id="9810361at2"/>
<dbReference type="AlphaFoldDB" id="A0A5R8Y2Y3"/>
<comment type="caution">
    <text evidence="1">The sequence shown here is derived from an EMBL/GenBank/DDBJ whole genome shotgun (WGS) entry which is preliminary data.</text>
</comment>